<dbReference type="EMBL" id="DS113959">
    <property type="protein sequence ID" value="EAX92573.1"/>
    <property type="molecule type" value="Genomic_DNA"/>
</dbReference>
<accession>A2FR97</accession>
<dbReference type="VEuPathDB" id="TrichDB:TVAG_316370"/>
<proteinExistence type="predicted"/>
<dbReference type="VEuPathDB" id="TrichDB:TVAGG3_0629630"/>
<evidence type="ECO:0000313" key="3">
    <source>
        <dbReference type="Proteomes" id="UP000001542"/>
    </source>
</evidence>
<evidence type="ECO:0000259" key="1">
    <source>
        <dbReference type="Pfam" id="PF04577"/>
    </source>
</evidence>
<dbReference type="KEGG" id="tva:4750286"/>
<dbReference type="Pfam" id="PF04577">
    <property type="entry name" value="Glyco_transf_61"/>
    <property type="match status" value="1"/>
</dbReference>
<gene>
    <name evidence="2" type="ORF">TVAG_316370</name>
</gene>
<sequence length="398" mass="46160">MYFISYTEGIAFSGAIRPRFLQNPNASKHVWCTNANYFFLYNESTPFNKTFLQNNVMWHHGEFIDRVCYGCTTLDKVNVGFMLFNDAFFYYWRGLTGAANIHYAIQIYGGPFQPHDPFKPKTTVDSCHVGLIIFNPYENFGHFILDFMCGLMFIPDEVFEEGKVLSPKLNQPMDIVLRWIGILGYGDKIEFKEFADTEQVLCDKLYICTHYIEAFGYANKGLPMMRHKFYDKFNLHNQIPTRFVVINKESHKRRILNMDELVNNLTLHTKLPDGEKWVVEKYDFTNLTNNVMIYSTIKCLVSPCGSHLYNAVVMHEFTGMLILCGNLIDNCNAQMTAALGIMNIQVGHRVIPHDGEVKNPYDAERCAKCAQRLIEALENKKFNDMKDLEQIDNMKYFN</sequence>
<dbReference type="RefSeq" id="XP_001305503.1">
    <property type="nucleotide sequence ID" value="XM_001305502.1"/>
</dbReference>
<reference evidence="2" key="2">
    <citation type="journal article" date="2007" name="Science">
        <title>Draft genome sequence of the sexually transmitted pathogen Trichomonas vaginalis.</title>
        <authorList>
            <person name="Carlton J.M."/>
            <person name="Hirt R.P."/>
            <person name="Silva J.C."/>
            <person name="Delcher A.L."/>
            <person name="Schatz M."/>
            <person name="Zhao Q."/>
            <person name="Wortman J.R."/>
            <person name="Bidwell S.L."/>
            <person name="Alsmark U.C.M."/>
            <person name="Besteiro S."/>
            <person name="Sicheritz-Ponten T."/>
            <person name="Noel C.J."/>
            <person name="Dacks J.B."/>
            <person name="Foster P.G."/>
            <person name="Simillion C."/>
            <person name="Van de Peer Y."/>
            <person name="Miranda-Saavedra D."/>
            <person name="Barton G.J."/>
            <person name="Westrop G.D."/>
            <person name="Mueller S."/>
            <person name="Dessi D."/>
            <person name="Fiori P.L."/>
            <person name="Ren Q."/>
            <person name="Paulsen I."/>
            <person name="Zhang H."/>
            <person name="Bastida-Corcuera F.D."/>
            <person name="Simoes-Barbosa A."/>
            <person name="Brown M.T."/>
            <person name="Hayes R.D."/>
            <person name="Mukherjee M."/>
            <person name="Okumura C.Y."/>
            <person name="Schneider R."/>
            <person name="Smith A.J."/>
            <person name="Vanacova S."/>
            <person name="Villalvazo M."/>
            <person name="Haas B.J."/>
            <person name="Pertea M."/>
            <person name="Feldblyum T.V."/>
            <person name="Utterback T.R."/>
            <person name="Shu C.L."/>
            <person name="Osoegawa K."/>
            <person name="de Jong P.J."/>
            <person name="Hrdy I."/>
            <person name="Horvathova L."/>
            <person name="Zubacova Z."/>
            <person name="Dolezal P."/>
            <person name="Malik S.B."/>
            <person name="Logsdon J.M. Jr."/>
            <person name="Henze K."/>
            <person name="Gupta A."/>
            <person name="Wang C.C."/>
            <person name="Dunne R.L."/>
            <person name="Upcroft J.A."/>
            <person name="Upcroft P."/>
            <person name="White O."/>
            <person name="Salzberg S.L."/>
            <person name="Tang P."/>
            <person name="Chiu C.-H."/>
            <person name="Lee Y.-S."/>
            <person name="Embley T.M."/>
            <person name="Coombs G.H."/>
            <person name="Mottram J.C."/>
            <person name="Tachezy J."/>
            <person name="Fraser-Liggett C.M."/>
            <person name="Johnson P.J."/>
        </authorList>
    </citation>
    <scope>NUCLEOTIDE SEQUENCE [LARGE SCALE GENOMIC DNA]</scope>
    <source>
        <strain evidence="2">G3</strain>
    </source>
</reference>
<dbReference type="GO" id="GO:0016757">
    <property type="term" value="F:glycosyltransferase activity"/>
    <property type="evidence" value="ECO:0000318"/>
    <property type="project" value="GO_Central"/>
</dbReference>
<name>A2FR97_TRIV3</name>
<evidence type="ECO:0000313" key="2">
    <source>
        <dbReference type="EMBL" id="EAX92573.1"/>
    </source>
</evidence>
<dbReference type="InParanoid" id="A2FR97"/>
<protein>
    <recommendedName>
        <fullName evidence="1">Glycosyltransferase 61 catalytic domain-containing protein</fullName>
    </recommendedName>
</protein>
<dbReference type="AlphaFoldDB" id="A2FR97"/>
<dbReference type="InterPro" id="IPR049625">
    <property type="entry name" value="Glyco_transf_61_cat"/>
</dbReference>
<dbReference type="Proteomes" id="UP000001542">
    <property type="component" value="Unassembled WGS sequence"/>
</dbReference>
<feature type="domain" description="Glycosyltransferase 61 catalytic" evidence="1">
    <location>
        <begin position="140"/>
        <end position="320"/>
    </location>
</feature>
<keyword evidence="3" id="KW-1185">Reference proteome</keyword>
<organism evidence="2 3">
    <name type="scientific">Trichomonas vaginalis (strain ATCC PRA-98 / G3)</name>
    <dbReference type="NCBI Taxonomy" id="412133"/>
    <lineage>
        <taxon>Eukaryota</taxon>
        <taxon>Metamonada</taxon>
        <taxon>Parabasalia</taxon>
        <taxon>Trichomonadida</taxon>
        <taxon>Trichomonadidae</taxon>
        <taxon>Trichomonas</taxon>
    </lineage>
</organism>
<reference evidence="2" key="1">
    <citation type="submission" date="2006-10" db="EMBL/GenBank/DDBJ databases">
        <authorList>
            <person name="Amadeo P."/>
            <person name="Zhao Q."/>
            <person name="Wortman J."/>
            <person name="Fraser-Liggett C."/>
            <person name="Carlton J."/>
        </authorList>
    </citation>
    <scope>NUCLEOTIDE SEQUENCE</scope>
    <source>
        <strain evidence="2">G3</strain>
    </source>
</reference>